<evidence type="ECO:0008006" key="3">
    <source>
        <dbReference type="Google" id="ProtNLM"/>
    </source>
</evidence>
<evidence type="ECO:0000313" key="2">
    <source>
        <dbReference type="Proteomes" id="UP001307168"/>
    </source>
</evidence>
<evidence type="ECO:0000313" key="1">
    <source>
        <dbReference type="EMBL" id="MEC0271903.1"/>
    </source>
</evidence>
<name>A0AAW9N695_9BACI</name>
<reference evidence="1 2" key="1">
    <citation type="submission" date="2023-03" db="EMBL/GenBank/DDBJ databases">
        <title>Bacillus Genome Sequencing.</title>
        <authorList>
            <person name="Dunlap C."/>
        </authorList>
    </citation>
    <scope>NUCLEOTIDE SEQUENCE [LARGE SCALE GENOMIC DNA]</scope>
    <source>
        <strain evidence="1 2">B-41290</strain>
    </source>
</reference>
<keyword evidence="2" id="KW-1185">Reference proteome</keyword>
<gene>
    <name evidence="1" type="ORF">P4706_02240</name>
</gene>
<accession>A0AAW9N695</accession>
<sequence>MNLEKSIEGVISEVLTNGTIEDLVKQELEKGAKNALDRLFGPYGDVTKVIEKEVKSVMVPYLENYDYSHYITKLDSVLVDVLKATASENTKILTNFKELMTVNEEKAIKVTDLFEVWKKYVAENVETDDLDIDYDDMPSYQYVDVKFEFEEDEGRSWSSFKHANIFFECEHDEKMNFAIKVSRFNESSSVGWDIDYPKTHDINSLKYLNDVEILLMKLNQNNTRLIIDSTYENDEVQPEAEPEATFG</sequence>
<dbReference type="RefSeq" id="WP_367406011.1">
    <property type="nucleotide sequence ID" value="NZ_JARNBH010000002.1"/>
</dbReference>
<protein>
    <recommendedName>
        <fullName evidence="3">Phage protein</fullName>
    </recommendedName>
</protein>
<proteinExistence type="predicted"/>
<organism evidence="1 2">
    <name type="scientific">Peribacillus castrilensis</name>
    <dbReference type="NCBI Taxonomy" id="2897690"/>
    <lineage>
        <taxon>Bacteria</taxon>
        <taxon>Bacillati</taxon>
        <taxon>Bacillota</taxon>
        <taxon>Bacilli</taxon>
        <taxon>Bacillales</taxon>
        <taxon>Bacillaceae</taxon>
        <taxon>Peribacillus</taxon>
    </lineage>
</organism>
<comment type="caution">
    <text evidence="1">The sequence shown here is derived from an EMBL/GenBank/DDBJ whole genome shotgun (WGS) entry which is preliminary data.</text>
</comment>
<dbReference type="AlphaFoldDB" id="A0AAW9N695"/>
<dbReference type="Proteomes" id="UP001307168">
    <property type="component" value="Unassembled WGS sequence"/>
</dbReference>
<dbReference type="EMBL" id="JARNBH010000002">
    <property type="protein sequence ID" value="MEC0271903.1"/>
    <property type="molecule type" value="Genomic_DNA"/>
</dbReference>